<dbReference type="Gene3D" id="3.40.50.720">
    <property type="entry name" value="NAD(P)-binding Rossmann-like Domain"/>
    <property type="match status" value="1"/>
</dbReference>
<proteinExistence type="predicted"/>
<feature type="region of interest" description="Disordered" evidence="1">
    <location>
        <begin position="1"/>
        <end position="50"/>
    </location>
</feature>
<feature type="compositionally biased region" description="Basic residues" evidence="1">
    <location>
        <begin position="8"/>
        <end position="18"/>
    </location>
</feature>
<evidence type="ECO:0000313" key="3">
    <source>
        <dbReference type="EMBL" id="NMR21558.1"/>
    </source>
</evidence>
<gene>
    <name evidence="3" type="ORF">HIR71_15255</name>
</gene>
<dbReference type="SUPFAM" id="SSF51735">
    <property type="entry name" value="NAD(P)-binding Rossmann-fold domains"/>
    <property type="match status" value="1"/>
</dbReference>
<dbReference type="InterPro" id="IPR036291">
    <property type="entry name" value="NAD(P)-bd_dom_sf"/>
</dbReference>
<name>A0A7Y0QIS7_CELFI</name>
<comment type="caution">
    <text evidence="3">The sequence shown here is derived from an EMBL/GenBank/DDBJ whole genome shotgun (WGS) entry which is preliminary data.</text>
</comment>
<dbReference type="PANTHER" id="PTHR33303:SF2">
    <property type="entry name" value="COA-BINDING DOMAIN-CONTAINING PROTEIN"/>
    <property type="match status" value="1"/>
</dbReference>
<feature type="compositionally biased region" description="Low complexity" evidence="1">
    <location>
        <begin position="20"/>
        <end position="50"/>
    </location>
</feature>
<feature type="domain" description="CoA-binding" evidence="2">
    <location>
        <begin position="85"/>
        <end position="178"/>
    </location>
</feature>
<dbReference type="Proteomes" id="UP000562124">
    <property type="component" value="Unassembled WGS sequence"/>
</dbReference>
<evidence type="ECO:0000256" key="1">
    <source>
        <dbReference type="SAM" id="MobiDB-lite"/>
    </source>
</evidence>
<dbReference type="Pfam" id="PF13380">
    <property type="entry name" value="CoA_binding_2"/>
    <property type="match status" value="1"/>
</dbReference>
<organism evidence="3 4">
    <name type="scientific">Cellulomonas fimi</name>
    <dbReference type="NCBI Taxonomy" id="1708"/>
    <lineage>
        <taxon>Bacteria</taxon>
        <taxon>Bacillati</taxon>
        <taxon>Actinomycetota</taxon>
        <taxon>Actinomycetes</taxon>
        <taxon>Micrococcales</taxon>
        <taxon>Cellulomonadaceae</taxon>
        <taxon>Cellulomonas</taxon>
    </lineage>
</organism>
<reference evidence="3 4" key="1">
    <citation type="submission" date="2020-04" db="EMBL/GenBank/DDBJ databases">
        <title>Sequencing and Assembly of C. fimi.</title>
        <authorList>
            <person name="Ramsey A.R."/>
        </authorList>
    </citation>
    <scope>NUCLEOTIDE SEQUENCE [LARGE SCALE GENOMIC DNA]</scope>
    <source>
        <strain evidence="3 4">SB</strain>
    </source>
</reference>
<accession>A0A7Y0QIS7</accession>
<dbReference type="PANTHER" id="PTHR33303">
    <property type="entry name" value="CYTOPLASMIC PROTEIN-RELATED"/>
    <property type="match status" value="1"/>
</dbReference>
<dbReference type="EMBL" id="JABCJJ010000041">
    <property type="protein sequence ID" value="NMR21558.1"/>
    <property type="molecule type" value="Genomic_DNA"/>
</dbReference>
<dbReference type="AlphaFoldDB" id="A0A7Y0QIS7"/>
<evidence type="ECO:0000313" key="4">
    <source>
        <dbReference type="Proteomes" id="UP000562124"/>
    </source>
</evidence>
<keyword evidence="4" id="KW-1185">Reference proteome</keyword>
<protein>
    <recommendedName>
        <fullName evidence="2">CoA-binding domain-containing protein</fullName>
    </recommendedName>
</protein>
<sequence length="207" mass="20838">MAAPPAGPRRRTGPRPRPYRPGGAAGSQAWAQATAGARRAPGAAGARGEPGACVRPHACGAPARCLCFAGAVPHHNDPAVIRRLLTTPGRWAVVGLSTNRGRAAYGVAQYLQQGLGMTIVPIHPAAPTVHGSAGHARLADVPDPVDVVDVFVNSTRAGAVVDDAIAAGAGAVWLQLGVVDEAAAARAAAAGLDVVMDACPAIEGRRL</sequence>
<evidence type="ECO:0000259" key="2">
    <source>
        <dbReference type="SMART" id="SM00881"/>
    </source>
</evidence>
<dbReference type="SMART" id="SM00881">
    <property type="entry name" value="CoA_binding"/>
    <property type="match status" value="1"/>
</dbReference>
<dbReference type="InterPro" id="IPR003781">
    <property type="entry name" value="CoA-bd"/>
</dbReference>